<dbReference type="GO" id="GO:0015986">
    <property type="term" value="P:proton motive force-driven ATP synthesis"/>
    <property type="evidence" value="ECO:0007669"/>
    <property type="project" value="TreeGrafter"/>
</dbReference>
<dbReference type="GO" id="GO:0031966">
    <property type="term" value="C:mitochondrial membrane"/>
    <property type="evidence" value="ECO:0007669"/>
    <property type="project" value="UniProtKB-SubCell"/>
</dbReference>
<dbReference type="STRING" id="133383.A0A1R0GVJ9"/>
<evidence type="ECO:0000313" key="4">
    <source>
        <dbReference type="EMBL" id="OLY80922.1"/>
    </source>
</evidence>
<dbReference type="PANTHER" id="PTHR28074:SF1">
    <property type="entry name" value="ATP SYNTHASE SUBUNIT K, MITOCHONDRIAL"/>
    <property type="match status" value="1"/>
</dbReference>
<evidence type="ECO:0000256" key="1">
    <source>
        <dbReference type="ARBA" id="ARBA00004325"/>
    </source>
</evidence>
<comment type="subcellular location">
    <subcellularLocation>
        <location evidence="1">Mitochondrion membrane</location>
    </subcellularLocation>
</comment>
<dbReference type="PANTHER" id="PTHR28074">
    <property type="entry name" value="ATP SYNTHASE SUBUNIT K, MITOCHONDRIAL"/>
    <property type="match status" value="1"/>
</dbReference>
<name>A0A1R0GVJ9_9FUNG</name>
<keyword evidence="5" id="KW-1185">Reference proteome</keyword>
<dbReference type="InterPro" id="IPR021278">
    <property type="entry name" value="ATP19"/>
</dbReference>
<organism evidence="4 5">
    <name type="scientific">Smittium mucronatum</name>
    <dbReference type="NCBI Taxonomy" id="133383"/>
    <lineage>
        <taxon>Eukaryota</taxon>
        <taxon>Fungi</taxon>
        <taxon>Fungi incertae sedis</taxon>
        <taxon>Zoopagomycota</taxon>
        <taxon>Kickxellomycotina</taxon>
        <taxon>Harpellomycetes</taxon>
        <taxon>Harpellales</taxon>
        <taxon>Legeriomycetaceae</taxon>
        <taxon>Smittium</taxon>
    </lineage>
</organism>
<evidence type="ECO:0000256" key="3">
    <source>
        <dbReference type="ARBA" id="ARBA00023136"/>
    </source>
</evidence>
<keyword evidence="2" id="KW-0496">Mitochondrion</keyword>
<dbReference type="OrthoDB" id="2094445at2759"/>
<evidence type="ECO:0000313" key="5">
    <source>
        <dbReference type="Proteomes" id="UP000187455"/>
    </source>
</evidence>
<proteinExistence type="predicted"/>
<dbReference type="Pfam" id="PF11022">
    <property type="entry name" value="ATP19"/>
    <property type="match status" value="1"/>
</dbReference>
<dbReference type="Proteomes" id="UP000187455">
    <property type="component" value="Unassembled WGS sequence"/>
</dbReference>
<feature type="non-terminal residue" evidence="4">
    <location>
        <position position="1"/>
    </location>
</feature>
<reference evidence="4 5" key="1">
    <citation type="journal article" date="2016" name="Mol. Biol. Evol.">
        <title>Genome-Wide Survey of Gut Fungi (Harpellales) Reveals the First Horizontally Transferred Ubiquitin Gene from a Mosquito Host.</title>
        <authorList>
            <person name="Wang Y."/>
            <person name="White M.M."/>
            <person name="Kvist S."/>
            <person name="Moncalvo J.M."/>
        </authorList>
    </citation>
    <scope>NUCLEOTIDE SEQUENCE [LARGE SCALE GENOMIC DNA]</scope>
    <source>
        <strain evidence="4 5">ALG-7-W6</strain>
    </source>
</reference>
<dbReference type="AlphaFoldDB" id="A0A1R0GVJ9"/>
<keyword evidence="3" id="KW-0472">Membrane</keyword>
<gene>
    <name evidence="4" type="ORF">AYI68_g4976</name>
</gene>
<sequence>SYPNVGFIDMAFLQIAVRRWDPSDCRTLDLCTRLCLSCVKRSVHPVSRWSSSGIVVFQIAVRCLHYSQPRILAMGLLATYGVGIKMVMPKKADTKVAPVVTASSDDELKFINDYIKEAEAADAAAASKH</sequence>
<accession>A0A1R0GVJ9</accession>
<protein>
    <submittedName>
        <fullName evidence="4">Uncharacterized protein</fullName>
    </submittedName>
</protein>
<comment type="caution">
    <text evidence="4">The sequence shown here is derived from an EMBL/GenBank/DDBJ whole genome shotgun (WGS) entry which is preliminary data.</text>
</comment>
<dbReference type="EMBL" id="LSSL01002972">
    <property type="protein sequence ID" value="OLY80922.1"/>
    <property type="molecule type" value="Genomic_DNA"/>
</dbReference>
<evidence type="ECO:0000256" key="2">
    <source>
        <dbReference type="ARBA" id="ARBA00023128"/>
    </source>
</evidence>